<organism evidence="1 2">
    <name type="scientific">Virgibacillus subterraneus</name>
    <dbReference type="NCBI Taxonomy" id="621109"/>
    <lineage>
        <taxon>Bacteria</taxon>
        <taxon>Bacillati</taxon>
        <taxon>Bacillota</taxon>
        <taxon>Bacilli</taxon>
        <taxon>Bacillales</taxon>
        <taxon>Bacillaceae</taxon>
        <taxon>Virgibacillus</taxon>
    </lineage>
</organism>
<dbReference type="InterPro" id="IPR012347">
    <property type="entry name" value="Ferritin-like"/>
</dbReference>
<evidence type="ECO:0000313" key="1">
    <source>
        <dbReference type="EMBL" id="SEQ90080.1"/>
    </source>
</evidence>
<protein>
    <recommendedName>
        <fullName evidence="3">DUF3231 family protein</fullName>
    </recommendedName>
</protein>
<keyword evidence="2" id="KW-1185">Reference proteome</keyword>
<accession>A0A1H9JTE3</accession>
<dbReference type="Gene3D" id="1.20.1260.10">
    <property type="match status" value="1"/>
</dbReference>
<name>A0A1H9JTE3_9BACI</name>
<dbReference type="Pfam" id="PF11553">
    <property type="entry name" value="DUF3231"/>
    <property type="match status" value="1"/>
</dbReference>
<comment type="caution">
    <text evidence="1">The sequence shown here is derived from an EMBL/GenBank/DDBJ whole genome shotgun (WGS) entry which is preliminary data.</text>
</comment>
<reference evidence="1 2" key="1">
    <citation type="submission" date="2016-10" db="EMBL/GenBank/DDBJ databases">
        <authorList>
            <person name="Varghese N."/>
            <person name="Submissions S."/>
        </authorList>
    </citation>
    <scope>NUCLEOTIDE SEQUENCE [LARGE SCALE GENOMIC DNA]</scope>
    <source>
        <strain evidence="1 2">CGMCC 1.7734</strain>
    </source>
</reference>
<proteinExistence type="predicted"/>
<dbReference type="Proteomes" id="UP000198733">
    <property type="component" value="Unassembled WGS sequence"/>
</dbReference>
<sequence length="184" mass="20933">MSNPFEAVWNTLKTSMDNMNEPKSPLNIVEAGDCWKYLTIMEEFIRYEESGLNTTADDEVKEMLQDVIKLCESQVKKLSKFMKEEGIPLPDVTSSKPNSEPNEIPLGVKLTDNEITNGVAFKLVTCMQSCAKGQADSLRSDIGMIWLDFYTDWITFGTTLKTLMRKRGWIKVPPYYYPPGSPKQ</sequence>
<dbReference type="EMBL" id="FOEH01000007">
    <property type="protein sequence ID" value="SEQ90080.1"/>
    <property type="molecule type" value="Genomic_DNA"/>
</dbReference>
<dbReference type="RefSeq" id="WP_092506033.1">
    <property type="nucleotide sequence ID" value="NZ_FOEH01000007.1"/>
</dbReference>
<evidence type="ECO:0000313" key="2">
    <source>
        <dbReference type="Proteomes" id="UP000198733"/>
    </source>
</evidence>
<dbReference type="InterPro" id="IPR021617">
    <property type="entry name" value="DUF3231"/>
</dbReference>
<evidence type="ECO:0008006" key="3">
    <source>
        <dbReference type="Google" id="ProtNLM"/>
    </source>
</evidence>
<gene>
    <name evidence="1" type="ORF">SAMN05216232_3629</name>
</gene>